<evidence type="ECO:0000256" key="9">
    <source>
        <dbReference type="ARBA" id="ARBA00023015"/>
    </source>
</evidence>
<evidence type="ECO:0000256" key="12">
    <source>
        <dbReference type="ARBA" id="ARBA00023136"/>
    </source>
</evidence>
<accession>A0A7J6VWU7</accession>
<comment type="subcellular location">
    <subcellularLocation>
        <location evidence="2 15">Membrane</location>
        <topology evidence="2 15">Multi-pass membrane protein</topology>
    </subcellularLocation>
    <subcellularLocation>
        <location evidence="1">Nucleus</location>
    </subcellularLocation>
</comment>
<dbReference type="GO" id="GO:0015079">
    <property type="term" value="F:potassium ion transmembrane transporter activity"/>
    <property type="evidence" value="ECO:0007669"/>
    <property type="project" value="UniProtKB-UniRule"/>
</dbReference>
<evidence type="ECO:0000256" key="11">
    <source>
        <dbReference type="ARBA" id="ARBA00023125"/>
    </source>
</evidence>
<comment type="caution">
    <text evidence="15">Lacks conserved residue(s) required for the propagation of feature annotation.</text>
</comment>
<dbReference type="Pfam" id="PF02365">
    <property type="entry name" value="NAM"/>
    <property type="match status" value="1"/>
</dbReference>
<dbReference type="Gene3D" id="2.170.150.80">
    <property type="entry name" value="NAC domain"/>
    <property type="match status" value="1"/>
</dbReference>
<reference evidence="18 19" key="1">
    <citation type="submission" date="2020-06" db="EMBL/GenBank/DDBJ databases">
        <title>Transcriptomic and genomic resources for Thalictrum thalictroides and T. hernandezii: Facilitating candidate gene discovery in an emerging model plant lineage.</title>
        <authorList>
            <person name="Arias T."/>
            <person name="Riano-Pachon D.M."/>
            <person name="Di Stilio V.S."/>
        </authorList>
    </citation>
    <scope>NUCLEOTIDE SEQUENCE [LARGE SCALE GENOMIC DNA]</scope>
    <source>
        <strain evidence="19">cv. WT478/WT964</strain>
        <tissue evidence="18">Leaves</tissue>
    </source>
</reference>
<feature type="region of interest" description="Disordered" evidence="16">
    <location>
        <begin position="1206"/>
        <end position="1225"/>
    </location>
</feature>
<dbReference type="OrthoDB" id="504708at2759"/>
<feature type="transmembrane region" description="Helical" evidence="15">
    <location>
        <begin position="411"/>
        <end position="430"/>
    </location>
</feature>
<feature type="region of interest" description="Disordered" evidence="16">
    <location>
        <begin position="878"/>
        <end position="904"/>
    </location>
</feature>
<dbReference type="GO" id="GO:0003677">
    <property type="term" value="F:DNA binding"/>
    <property type="evidence" value="ECO:0007669"/>
    <property type="project" value="UniProtKB-KW"/>
</dbReference>
<protein>
    <recommendedName>
        <fullName evidence="15">Potassium transporter</fullName>
    </recommendedName>
</protein>
<name>A0A7J6VWU7_THATH</name>
<evidence type="ECO:0000256" key="2">
    <source>
        <dbReference type="ARBA" id="ARBA00004141"/>
    </source>
</evidence>
<evidence type="ECO:0000256" key="16">
    <source>
        <dbReference type="SAM" id="MobiDB-lite"/>
    </source>
</evidence>
<feature type="transmembrane region" description="Helical" evidence="15">
    <location>
        <begin position="1475"/>
        <end position="1497"/>
    </location>
</feature>
<dbReference type="Pfam" id="PF22776">
    <property type="entry name" value="K_trans_C"/>
    <property type="match status" value="1"/>
</dbReference>
<dbReference type="InterPro" id="IPR053952">
    <property type="entry name" value="K_trans_C"/>
</dbReference>
<keyword evidence="6 15" id="KW-0812">Transmembrane</keyword>
<dbReference type="SUPFAM" id="SSF101941">
    <property type="entry name" value="NAC domain"/>
    <property type="match status" value="1"/>
</dbReference>
<evidence type="ECO:0000256" key="13">
    <source>
        <dbReference type="ARBA" id="ARBA00023163"/>
    </source>
</evidence>
<comment type="caution">
    <text evidence="18">The sequence shown here is derived from an EMBL/GenBank/DDBJ whole genome shotgun (WGS) entry which is preliminary data.</text>
</comment>
<dbReference type="InterPro" id="IPR053951">
    <property type="entry name" value="K_trans_N"/>
</dbReference>
<feature type="transmembrane region" description="Helical" evidence="15">
    <location>
        <begin position="314"/>
        <end position="334"/>
    </location>
</feature>
<feature type="transmembrane region" description="Helical" evidence="15">
    <location>
        <begin position="210"/>
        <end position="228"/>
    </location>
</feature>
<keyword evidence="13" id="KW-0804">Transcription</keyword>
<evidence type="ECO:0000256" key="6">
    <source>
        <dbReference type="ARBA" id="ARBA00022692"/>
    </source>
</evidence>
<evidence type="ECO:0000313" key="18">
    <source>
        <dbReference type="EMBL" id="KAF5189589.1"/>
    </source>
</evidence>
<gene>
    <name evidence="18" type="ORF">FRX31_020825</name>
</gene>
<feature type="transmembrane region" description="Helical" evidence="15">
    <location>
        <begin position="465"/>
        <end position="486"/>
    </location>
</feature>
<keyword evidence="11" id="KW-0238">DNA-binding</keyword>
<dbReference type="GO" id="GO:0006355">
    <property type="term" value="P:regulation of DNA-templated transcription"/>
    <property type="evidence" value="ECO:0007669"/>
    <property type="project" value="InterPro"/>
</dbReference>
<dbReference type="InterPro" id="IPR003441">
    <property type="entry name" value="NAC-dom"/>
</dbReference>
<dbReference type="GO" id="GO:0016020">
    <property type="term" value="C:membrane"/>
    <property type="evidence" value="ECO:0007669"/>
    <property type="project" value="UniProtKB-SubCell"/>
</dbReference>
<sequence>MEEEDKDNHVDYIEARTYSFEEAYKIPSRESKIEYPFVATLALAYQSLGVVYGDLGTSPLYVFPSVSLSNPAREDDILGILSLIFWTLTSIALFKYIIIVLHADDHGEGGTFALYSLLCRHMNFQGKIGIQSSRLASDINLKFYSSKTAVLQSKTKEFFEKSPRAQSIFTFIVLLATCMVIGDGALTPAISVLSAVQGIQSRSEKITQNYVVIISVVILLVVFMLQRFGTDKVSFIFSPIMLLWFTSMASIGIYNTIQYYPSVFKFISPYYIYYFFKRNGKEGWERLGSVALCITGAEATFADLGHFNKRSIQLAFSFLVYPALVITYGGQGAFLIKNPDKISTAFYSSIPRPVFWPMFVIATLAAVVASQSLISASFSIIKQSLALNCFPRVNIIHTSRKHEGQIYSPEVNYILMISCVLIVVGFKGGAEIGNAFGVAVIWVMLITTCLMAVVMLVIWKTNLILIVLFFTVFFFIEASYMTSLLIKVPQGGWVSFAIAVFFLTIMLSWTYGRSKKKAYEAERKMSKADLTELVSRNVDTRVPGICLFCTDLINGVPPIIRHYVQNVGTLREVLIVVTVRTLPIVSVLPEERFIVGTLGPYGVYRCLVQYGYKDVPNLNGDDFVTLVVDKLKEVIENYNEIQHLESAASVGVVYVMGRTVLVSSEKNGWLAHLVIDYFYRFLQKNFRSAVSTLNIPPSKMLQVGVDTVKALLLSTMVLRMSSTKLFLFKSGGSLWTCLTHMGRRFLFRRNGNYNDLSSQSDKLEFVLRANNKGEVWVCSFKSNQGFVVVPVNSDATTNKLRRCSSSPQLRKKKSLDVNTLEKIEAAGKMIKKKVKTLAPEVPESSSHVSDYPHLNLRREVVDRIRSLSASFKEDYSSEERARELPNSSSSVSRMRITDSSCGGGGGGLDEDLFGDPKSWPPGFRFSPTDEELILYYLKRKICRRRLKLNVIKETDVYKWDPEELPGQSILKNGDRQWYFFTPRDRKYPNAARSNRATRQGYWKATGKDRTVTWNSRSVGVKKTLVFYKGRAPSGERTDWVMHEYTMEENELQRCKNVQNYYALYKVFKKSGPGPKNGEQYGAPFREEDWADDDELVENNAPNEVTQVLQNGSSCDNSFNPSEPLVDDLDELLRRINDEPGMNQLPNSEDACEQPQIGAQKETPCTMMGTSHGEVIPCEPVSWYPQQNQFEEHGSFSAVQSPVSYLPSGEAPEVTSTSNYSEPDFHRNEGVNYLELDDLEGSQHLEVSSLIGAEGDSLFQDMDGLIGAADSSLFQDMDALLSATDDSLFQGTDGLNGSDLYFDAAVFFQDFGTINQSLISAPFSDGLCGNLSTRVACEAPTHVYDAGQISGGQLWMQEQRYNVSMPAESNQVAMDPPTSASIGIMRASSSTDLGKERQNLDDDENDDIGSWFNSAISSLLGSVPARPALASENTLINRAFERMSSFGRVSIAATDSGAATTSGGTFERRVGRNGGLFFFSVLGLLCAALWMLMIGTTLKVLKNFFGRFISS</sequence>
<dbReference type="PANTHER" id="PTHR30540">
    <property type="entry name" value="OSMOTIC STRESS POTASSIUM TRANSPORTER"/>
    <property type="match status" value="1"/>
</dbReference>
<keyword evidence="9" id="KW-0805">Transcription regulation</keyword>
<feature type="transmembrane region" description="Helical" evidence="15">
    <location>
        <begin position="354"/>
        <end position="374"/>
    </location>
</feature>
<dbReference type="InterPro" id="IPR036093">
    <property type="entry name" value="NAC_dom_sf"/>
</dbReference>
<evidence type="ECO:0000256" key="8">
    <source>
        <dbReference type="ARBA" id="ARBA00022989"/>
    </source>
</evidence>
<feature type="transmembrane region" description="Helical" evidence="15">
    <location>
        <begin position="77"/>
        <end position="98"/>
    </location>
</feature>
<keyword evidence="10 15" id="KW-0406">Ion transport</keyword>
<comment type="function">
    <text evidence="15">Potassium transporter.</text>
</comment>
<evidence type="ECO:0000256" key="10">
    <source>
        <dbReference type="ARBA" id="ARBA00023065"/>
    </source>
</evidence>
<evidence type="ECO:0000256" key="1">
    <source>
        <dbReference type="ARBA" id="ARBA00004123"/>
    </source>
</evidence>
<comment type="similarity">
    <text evidence="3 15">Belongs to the HAK/KUP transporter (TC 2.A.72.3) family.</text>
</comment>
<keyword evidence="19" id="KW-1185">Reference proteome</keyword>
<organism evidence="18 19">
    <name type="scientific">Thalictrum thalictroides</name>
    <name type="common">Rue-anemone</name>
    <name type="synonym">Anemone thalictroides</name>
    <dbReference type="NCBI Taxonomy" id="46969"/>
    <lineage>
        <taxon>Eukaryota</taxon>
        <taxon>Viridiplantae</taxon>
        <taxon>Streptophyta</taxon>
        <taxon>Embryophyta</taxon>
        <taxon>Tracheophyta</taxon>
        <taxon>Spermatophyta</taxon>
        <taxon>Magnoliopsida</taxon>
        <taxon>Ranunculales</taxon>
        <taxon>Ranunculaceae</taxon>
        <taxon>Thalictroideae</taxon>
        <taxon>Thalictrum</taxon>
    </lineage>
</organism>
<evidence type="ECO:0000256" key="5">
    <source>
        <dbReference type="ARBA" id="ARBA00022538"/>
    </source>
</evidence>
<evidence type="ECO:0000256" key="4">
    <source>
        <dbReference type="ARBA" id="ARBA00022448"/>
    </source>
</evidence>
<evidence type="ECO:0000256" key="15">
    <source>
        <dbReference type="RuleBase" id="RU321113"/>
    </source>
</evidence>
<feature type="transmembrane region" description="Helical" evidence="15">
    <location>
        <begin position="168"/>
        <end position="190"/>
    </location>
</feature>
<dbReference type="Pfam" id="PF02705">
    <property type="entry name" value="K_trans"/>
    <property type="match status" value="1"/>
</dbReference>
<feature type="domain" description="NAC" evidence="17">
    <location>
        <begin position="919"/>
        <end position="1069"/>
    </location>
</feature>
<evidence type="ECO:0000313" key="19">
    <source>
        <dbReference type="Proteomes" id="UP000554482"/>
    </source>
</evidence>
<evidence type="ECO:0000256" key="3">
    <source>
        <dbReference type="ARBA" id="ARBA00008440"/>
    </source>
</evidence>
<keyword evidence="4" id="KW-0813">Transport</keyword>
<feature type="compositionally biased region" description="Polar residues" evidence="16">
    <location>
        <begin position="885"/>
        <end position="900"/>
    </location>
</feature>
<feature type="transmembrane region" description="Helical" evidence="15">
    <location>
        <begin position="436"/>
        <end position="458"/>
    </location>
</feature>
<dbReference type="Proteomes" id="UP000554482">
    <property type="component" value="Unassembled WGS sequence"/>
</dbReference>
<dbReference type="EMBL" id="JABWDY010025264">
    <property type="protein sequence ID" value="KAF5189589.1"/>
    <property type="molecule type" value="Genomic_DNA"/>
</dbReference>
<feature type="transmembrane region" description="Helical" evidence="15">
    <location>
        <begin position="492"/>
        <end position="511"/>
    </location>
</feature>
<keyword evidence="14" id="KW-0539">Nucleus</keyword>
<keyword evidence="12 15" id="KW-0472">Membrane</keyword>
<evidence type="ECO:0000259" key="17">
    <source>
        <dbReference type="PROSITE" id="PS51005"/>
    </source>
</evidence>
<dbReference type="GO" id="GO:0005634">
    <property type="term" value="C:nucleus"/>
    <property type="evidence" value="ECO:0007669"/>
    <property type="project" value="UniProtKB-SubCell"/>
</dbReference>
<evidence type="ECO:0000256" key="7">
    <source>
        <dbReference type="ARBA" id="ARBA00022958"/>
    </source>
</evidence>
<evidence type="ECO:0000256" key="14">
    <source>
        <dbReference type="ARBA" id="ARBA00023242"/>
    </source>
</evidence>
<dbReference type="PROSITE" id="PS51005">
    <property type="entry name" value="NAC"/>
    <property type="match status" value="1"/>
</dbReference>
<proteinExistence type="inferred from homology"/>
<dbReference type="InterPro" id="IPR003855">
    <property type="entry name" value="K+_transporter"/>
</dbReference>
<feature type="transmembrane region" description="Helical" evidence="15">
    <location>
        <begin position="235"/>
        <end position="253"/>
    </location>
</feature>
<dbReference type="NCBIfam" id="TIGR00794">
    <property type="entry name" value="kup"/>
    <property type="match status" value="1"/>
</dbReference>
<dbReference type="FunFam" id="2.170.150.80:FF:000002">
    <property type="entry name" value="Nac domain-containing protein 86"/>
    <property type="match status" value="1"/>
</dbReference>
<keyword evidence="5 15" id="KW-0633">Potassium transport</keyword>
<keyword evidence="8 15" id="KW-1133">Transmembrane helix</keyword>
<dbReference type="PANTHER" id="PTHR30540:SF106">
    <property type="entry name" value="POTASSIUM TRANSPORTER 26"/>
    <property type="match status" value="1"/>
</dbReference>
<keyword evidence="7 15" id="KW-0630">Potassium</keyword>